<feature type="region of interest" description="Disordered" evidence="1">
    <location>
        <begin position="112"/>
        <end position="240"/>
    </location>
</feature>
<dbReference type="STRING" id="1073090.A0A1L9SVV1"/>
<evidence type="ECO:0000259" key="2">
    <source>
        <dbReference type="PROSITE" id="PS50090"/>
    </source>
</evidence>
<feature type="region of interest" description="Disordered" evidence="1">
    <location>
        <begin position="40"/>
        <end position="84"/>
    </location>
</feature>
<dbReference type="OrthoDB" id="2143914at2759"/>
<evidence type="ECO:0000256" key="1">
    <source>
        <dbReference type="SAM" id="MobiDB-lite"/>
    </source>
</evidence>
<feature type="compositionally biased region" description="Polar residues" evidence="1">
    <location>
        <begin position="45"/>
        <end position="57"/>
    </location>
</feature>
<proteinExistence type="predicted"/>
<keyword evidence="4" id="KW-1185">Reference proteome</keyword>
<organism evidence="3 4">
    <name type="scientific">Penicilliopsis zonata CBS 506.65</name>
    <dbReference type="NCBI Taxonomy" id="1073090"/>
    <lineage>
        <taxon>Eukaryota</taxon>
        <taxon>Fungi</taxon>
        <taxon>Dikarya</taxon>
        <taxon>Ascomycota</taxon>
        <taxon>Pezizomycotina</taxon>
        <taxon>Eurotiomycetes</taxon>
        <taxon>Eurotiomycetidae</taxon>
        <taxon>Eurotiales</taxon>
        <taxon>Aspergillaceae</taxon>
        <taxon>Penicilliopsis</taxon>
    </lineage>
</organism>
<feature type="domain" description="Myb-like" evidence="2">
    <location>
        <begin position="234"/>
        <end position="284"/>
    </location>
</feature>
<dbReference type="PROSITE" id="PS50090">
    <property type="entry name" value="MYB_LIKE"/>
    <property type="match status" value="1"/>
</dbReference>
<dbReference type="SUPFAM" id="SSF46689">
    <property type="entry name" value="Homeodomain-like"/>
    <property type="match status" value="2"/>
</dbReference>
<sequence>MSATLADPYPDYTPSYSHHANCTTEEQGNLLIFDASQTDLDHTHPSFTPDTPHQSLFDQHPPPDQRHAGTAILSSGTPQPMTHDYSQSVLLTSQLQPQDPLHYTPTALQVFSAPRGRKRSHAESEGEPGQLDPTVGPQLSGLPASEVSPEATHSPEFLFTVPGDSSPHLPPGSSHRYSTPQSSATLPRHHHHRLPPQASLQPDQQYGSDTSSPPAVPGPPSVVGQPGMPEPAPRPPGPKLKFTAEEDALLVELKENKNLTWRQISDFFPGRTSGTLQVRYCTKLKVKDTVWSDEMVERLRHAIEDYENDRWRIIATKVGHGFTPAACRAKAADL</sequence>
<feature type="compositionally biased region" description="Polar residues" evidence="1">
    <location>
        <begin position="72"/>
        <end position="84"/>
    </location>
</feature>
<evidence type="ECO:0000313" key="3">
    <source>
        <dbReference type="EMBL" id="OJJ51309.1"/>
    </source>
</evidence>
<dbReference type="CDD" id="cd00167">
    <property type="entry name" value="SANT"/>
    <property type="match status" value="2"/>
</dbReference>
<evidence type="ECO:0000313" key="4">
    <source>
        <dbReference type="Proteomes" id="UP000184188"/>
    </source>
</evidence>
<dbReference type="AlphaFoldDB" id="A0A1L9SVV1"/>
<name>A0A1L9SVV1_9EURO</name>
<dbReference type="EMBL" id="KV878336">
    <property type="protein sequence ID" value="OJJ51309.1"/>
    <property type="molecule type" value="Genomic_DNA"/>
</dbReference>
<protein>
    <recommendedName>
        <fullName evidence="2">Myb-like domain-containing protein</fullName>
    </recommendedName>
</protein>
<accession>A0A1L9SVV1</accession>
<gene>
    <name evidence="3" type="ORF">ASPZODRAFT_148615</name>
</gene>
<reference evidence="4" key="1">
    <citation type="journal article" date="2017" name="Genome Biol.">
        <title>Comparative genomics reveals high biological diversity and specific adaptations in the industrially and medically important fungal genus Aspergillus.</title>
        <authorList>
            <person name="de Vries R.P."/>
            <person name="Riley R."/>
            <person name="Wiebenga A."/>
            <person name="Aguilar-Osorio G."/>
            <person name="Amillis S."/>
            <person name="Uchima C.A."/>
            <person name="Anderluh G."/>
            <person name="Asadollahi M."/>
            <person name="Askin M."/>
            <person name="Barry K."/>
            <person name="Battaglia E."/>
            <person name="Bayram O."/>
            <person name="Benocci T."/>
            <person name="Braus-Stromeyer S.A."/>
            <person name="Caldana C."/>
            <person name="Canovas D."/>
            <person name="Cerqueira G.C."/>
            <person name="Chen F."/>
            <person name="Chen W."/>
            <person name="Choi C."/>
            <person name="Clum A."/>
            <person name="Dos Santos R.A."/>
            <person name="Damasio A.R."/>
            <person name="Diallinas G."/>
            <person name="Emri T."/>
            <person name="Fekete E."/>
            <person name="Flipphi M."/>
            <person name="Freyberg S."/>
            <person name="Gallo A."/>
            <person name="Gournas C."/>
            <person name="Habgood R."/>
            <person name="Hainaut M."/>
            <person name="Harispe M.L."/>
            <person name="Henrissat B."/>
            <person name="Hilden K.S."/>
            <person name="Hope R."/>
            <person name="Hossain A."/>
            <person name="Karabika E."/>
            <person name="Karaffa L."/>
            <person name="Karanyi Z."/>
            <person name="Krasevec N."/>
            <person name="Kuo A."/>
            <person name="Kusch H."/>
            <person name="LaButti K."/>
            <person name="Lagendijk E.L."/>
            <person name="Lapidus A."/>
            <person name="Levasseur A."/>
            <person name="Lindquist E."/>
            <person name="Lipzen A."/>
            <person name="Logrieco A.F."/>
            <person name="MacCabe A."/>
            <person name="Maekelae M.R."/>
            <person name="Malavazi I."/>
            <person name="Melin P."/>
            <person name="Meyer V."/>
            <person name="Mielnichuk N."/>
            <person name="Miskei M."/>
            <person name="Molnar A.P."/>
            <person name="Mule G."/>
            <person name="Ngan C.Y."/>
            <person name="Orejas M."/>
            <person name="Orosz E."/>
            <person name="Ouedraogo J.P."/>
            <person name="Overkamp K.M."/>
            <person name="Park H.-S."/>
            <person name="Perrone G."/>
            <person name="Piumi F."/>
            <person name="Punt P.J."/>
            <person name="Ram A.F."/>
            <person name="Ramon A."/>
            <person name="Rauscher S."/>
            <person name="Record E."/>
            <person name="Riano-Pachon D.M."/>
            <person name="Robert V."/>
            <person name="Roehrig J."/>
            <person name="Ruller R."/>
            <person name="Salamov A."/>
            <person name="Salih N.S."/>
            <person name="Samson R.A."/>
            <person name="Sandor E."/>
            <person name="Sanguinetti M."/>
            <person name="Schuetze T."/>
            <person name="Sepcic K."/>
            <person name="Shelest E."/>
            <person name="Sherlock G."/>
            <person name="Sophianopoulou V."/>
            <person name="Squina F.M."/>
            <person name="Sun H."/>
            <person name="Susca A."/>
            <person name="Todd R.B."/>
            <person name="Tsang A."/>
            <person name="Unkles S.E."/>
            <person name="van de Wiele N."/>
            <person name="van Rossen-Uffink D."/>
            <person name="Oliveira J.V."/>
            <person name="Vesth T.C."/>
            <person name="Visser J."/>
            <person name="Yu J.-H."/>
            <person name="Zhou M."/>
            <person name="Andersen M.R."/>
            <person name="Archer D.B."/>
            <person name="Baker S.E."/>
            <person name="Benoit I."/>
            <person name="Brakhage A.A."/>
            <person name="Braus G.H."/>
            <person name="Fischer R."/>
            <person name="Frisvad J.C."/>
            <person name="Goldman G.H."/>
            <person name="Houbraken J."/>
            <person name="Oakley B."/>
            <person name="Pocsi I."/>
            <person name="Scazzocchio C."/>
            <person name="Seiboth B."/>
            <person name="vanKuyk P.A."/>
            <person name="Wortman J."/>
            <person name="Dyer P.S."/>
            <person name="Grigoriev I.V."/>
        </authorList>
    </citation>
    <scope>NUCLEOTIDE SEQUENCE [LARGE SCALE GENOMIC DNA]</scope>
    <source>
        <strain evidence="4">CBS 506.65</strain>
    </source>
</reference>
<dbReference type="InterPro" id="IPR001005">
    <property type="entry name" value="SANT/Myb"/>
</dbReference>
<dbReference type="RefSeq" id="XP_022585819.1">
    <property type="nucleotide sequence ID" value="XM_022725398.1"/>
</dbReference>
<feature type="compositionally biased region" description="Pro residues" evidence="1">
    <location>
        <begin position="228"/>
        <end position="238"/>
    </location>
</feature>
<dbReference type="Gene3D" id="1.10.10.60">
    <property type="entry name" value="Homeodomain-like"/>
    <property type="match status" value="1"/>
</dbReference>
<dbReference type="Pfam" id="PF13921">
    <property type="entry name" value="Myb_DNA-bind_6"/>
    <property type="match status" value="1"/>
</dbReference>
<feature type="compositionally biased region" description="Polar residues" evidence="1">
    <location>
        <begin position="175"/>
        <end position="185"/>
    </location>
</feature>
<dbReference type="VEuPathDB" id="FungiDB:ASPZODRAFT_148615"/>
<dbReference type="InterPro" id="IPR009057">
    <property type="entry name" value="Homeodomain-like_sf"/>
</dbReference>
<dbReference type="Proteomes" id="UP000184188">
    <property type="component" value="Unassembled WGS sequence"/>
</dbReference>
<dbReference type="GeneID" id="34611863"/>
<feature type="compositionally biased region" description="Polar residues" evidence="1">
    <location>
        <begin position="198"/>
        <end position="210"/>
    </location>
</feature>
<dbReference type="SMART" id="SM00717">
    <property type="entry name" value="SANT"/>
    <property type="match status" value="2"/>
</dbReference>